<keyword evidence="5" id="KW-0560">Oxidoreductase</keyword>
<proteinExistence type="inferred from homology"/>
<dbReference type="AlphaFoldDB" id="A0A0B4XA35"/>
<evidence type="ECO:0000256" key="2">
    <source>
        <dbReference type="ARBA" id="ARBA00012637"/>
    </source>
</evidence>
<evidence type="ECO:0000313" key="10">
    <source>
        <dbReference type="Proteomes" id="UP000031368"/>
    </source>
</evidence>
<dbReference type="EC" id="1.6.5.9" evidence="2"/>
<dbReference type="InterPro" id="IPR036188">
    <property type="entry name" value="FAD/NAD-bd_sf"/>
</dbReference>
<dbReference type="KEGG" id="rga:RGR602_PA00123"/>
<keyword evidence="4" id="KW-0274">FAD</keyword>
<dbReference type="InterPro" id="IPR023753">
    <property type="entry name" value="FAD/NAD-binding_dom"/>
</dbReference>
<evidence type="ECO:0000256" key="1">
    <source>
        <dbReference type="ARBA" id="ARBA00005272"/>
    </source>
</evidence>
<comment type="similarity">
    <text evidence="1">Belongs to the NADH dehydrogenase family.</text>
</comment>
<reference evidence="9 10" key="1">
    <citation type="submission" date="2013-11" db="EMBL/GenBank/DDBJ databases">
        <title>Complete genome sequence of Rhizobium gallicum bv. gallicum R602.</title>
        <authorList>
            <person name="Bustos P."/>
            <person name="Santamaria R.I."/>
            <person name="Lozano L."/>
            <person name="Acosta J.L."/>
            <person name="Ormeno-Orrillo E."/>
            <person name="Rogel M.A."/>
            <person name="Romero D."/>
            <person name="Cevallos M.A."/>
            <person name="Martinez-Romero E."/>
            <person name="Gonzalez V."/>
        </authorList>
    </citation>
    <scope>NUCLEOTIDE SEQUENCE [LARGE SCALE GENOMIC DNA]</scope>
    <source>
        <strain evidence="9 10">R602</strain>
        <plasmid evidence="9 10">pRgalR602a</plasmid>
    </source>
</reference>
<dbReference type="PANTHER" id="PTHR43706:SF47">
    <property type="entry name" value="EXTERNAL NADH-UBIQUINONE OXIDOREDUCTASE 1, MITOCHONDRIAL-RELATED"/>
    <property type="match status" value="1"/>
</dbReference>
<accession>A0A0B4XA35</accession>
<dbReference type="PANTHER" id="PTHR43706">
    <property type="entry name" value="NADH DEHYDROGENASE"/>
    <property type="match status" value="1"/>
</dbReference>
<evidence type="ECO:0000256" key="5">
    <source>
        <dbReference type="ARBA" id="ARBA00023002"/>
    </source>
</evidence>
<organism evidence="9 10">
    <name type="scientific">Rhizobium gallicum bv. gallicum R602sp</name>
    <dbReference type="NCBI Taxonomy" id="1041138"/>
    <lineage>
        <taxon>Bacteria</taxon>
        <taxon>Pseudomonadati</taxon>
        <taxon>Pseudomonadota</taxon>
        <taxon>Alphaproteobacteria</taxon>
        <taxon>Hyphomicrobiales</taxon>
        <taxon>Rhizobiaceae</taxon>
        <taxon>Rhizobium/Agrobacterium group</taxon>
        <taxon>Rhizobium</taxon>
    </lineage>
</organism>
<dbReference type="InterPro" id="IPR045024">
    <property type="entry name" value="NDH-2"/>
</dbReference>
<evidence type="ECO:0000256" key="7">
    <source>
        <dbReference type="ARBA" id="ARBA00047599"/>
    </source>
</evidence>
<dbReference type="Proteomes" id="UP000031368">
    <property type="component" value="Plasmid pRgalR602a"/>
</dbReference>
<keyword evidence="6" id="KW-0520">NAD</keyword>
<sequence>MRSCNTEGRASIRGGFFSKGSREDEMEHRVVIVGGGFAGIQLAKDLKCPNLSITIVDRRNHHLFQPLLYQVATTVLATSEIAWPIRAVFRGRKDVTTLLGEVVGVDVEKRLVSLKGGHAIPYDTLVLATGARHAYFGRDEWEPFAPGLKALEDATTIRRRLLLAFEKAELETDPHARAAMLTFSIIGAGPTGVEMAGIIAELAQRTLVEEFRNIDTTSARILLVEAGPRVLPVFHEALSQYAERSLASMGVEVRMGRPVTDCTEEGISIGDEFVPSRTVIWAAGVQASKAAVWVGAETDRAGRAIVQPDLTVSEHPEIFVVGDTASVKTGEGMPVPGIAPAAKQQGKYVAQVIKARLKQRSAPPPFKYRHLGNLATIGPSSAVIDFGRLRLKGSIAWWIWGLAHIYFLIGTRSRMAVALSWLWAFTSGHHSARLITQKETLKDEV</sequence>
<dbReference type="GO" id="GO:0050136">
    <property type="term" value="F:NADH dehydrogenase (quinone) (non-electrogenic) activity"/>
    <property type="evidence" value="ECO:0007669"/>
    <property type="project" value="UniProtKB-EC"/>
</dbReference>
<evidence type="ECO:0000256" key="6">
    <source>
        <dbReference type="ARBA" id="ARBA00023027"/>
    </source>
</evidence>
<keyword evidence="10" id="KW-1185">Reference proteome</keyword>
<dbReference type="HOGENOM" id="CLU_021377_7_1_5"/>
<feature type="domain" description="FAD/NAD(P)-binding" evidence="8">
    <location>
        <begin position="29"/>
        <end position="346"/>
    </location>
</feature>
<dbReference type="Pfam" id="PF07992">
    <property type="entry name" value="Pyr_redox_2"/>
    <property type="match status" value="1"/>
</dbReference>
<evidence type="ECO:0000256" key="4">
    <source>
        <dbReference type="ARBA" id="ARBA00022827"/>
    </source>
</evidence>
<dbReference type="PRINTS" id="PR00368">
    <property type="entry name" value="FADPNR"/>
</dbReference>
<gene>
    <name evidence="9" type="ORF">RGR602_PA00123</name>
</gene>
<evidence type="ECO:0000256" key="3">
    <source>
        <dbReference type="ARBA" id="ARBA00022630"/>
    </source>
</evidence>
<protein>
    <recommendedName>
        <fullName evidence="2">NADH:ubiquinone reductase (non-electrogenic)</fullName>
        <ecNumber evidence="2">1.6.5.9</ecNumber>
    </recommendedName>
</protein>
<name>A0A0B4XA35_9HYPH</name>
<dbReference type="Gene3D" id="3.50.50.100">
    <property type="match status" value="1"/>
</dbReference>
<evidence type="ECO:0000313" key="9">
    <source>
        <dbReference type="EMBL" id="AJD43468.1"/>
    </source>
</evidence>
<dbReference type="SUPFAM" id="SSF51905">
    <property type="entry name" value="FAD/NAD(P)-binding domain"/>
    <property type="match status" value="2"/>
</dbReference>
<keyword evidence="9" id="KW-0614">Plasmid</keyword>
<keyword evidence="3" id="KW-0285">Flavoprotein</keyword>
<dbReference type="PRINTS" id="PR00411">
    <property type="entry name" value="PNDRDTASEI"/>
</dbReference>
<dbReference type="EMBL" id="CP006878">
    <property type="protein sequence ID" value="AJD43468.1"/>
    <property type="molecule type" value="Genomic_DNA"/>
</dbReference>
<geneLocation type="plasmid" evidence="9 10">
    <name>pRgalR602a</name>
</geneLocation>
<evidence type="ECO:0000259" key="8">
    <source>
        <dbReference type="Pfam" id="PF07992"/>
    </source>
</evidence>
<comment type="catalytic activity">
    <reaction evidence="7">
        <text>a quinone + NADH + H(+) = a quinol + NAD(+)</text>
        <dbReference type="Rhea" id="RHEA:46160"/>
        <dbReference type="ChEBI" id="CHEBI:15378"/>
        <dbReference type="ChEBI" id="CHEBI:24646"/>
        <dbReference type="ChEBI" id="CHEBI:57540"/>
        <dbReference type="ChEBI" id="CHEBI:57945"/>
        <dbReference type="ChEBI" id="CHEBI:132124"/>
        <dbReference type="EC" id="1.6.5.9"/>
    </reaction>
</comment>